<evidence type="ECO:0000259" key="3">
    <source>
        <dbReference type="Pfam" id="PF25917"/>
    </source>
</evidence>
<name>A0A1M5REY9_9GAMM</name>
<dbReference type="PANTHER" id="PTHR30469:SF13">
    <property type="entry name" value="HAE1 FAMILY EFFLUX PUMP MFP COMPONENT"/>
    <property type="match status" value="1"/>
</dbReference>
<evidence type="ECO:0000256" key="1">
    <source>
        <dbReference type="ARBA" id="ARBA00009477"/>
    </source>
</evidence>
<accession>A0A1M5REY9</accession>
<dbReference type="STRING" id="299255.SAMN02745129_1592"/>
<dbReference type="Gene3D" id="1.10.287.470">
    <property type="entry name" value="Helix hairpin bin"/>
    <property type="match status" value="1"/>
</dbReference>
<dbReference type="InterPro" id="IPR058792">
    <property type="entry name" value="Beta-barrel_RND_2"/>
</dbReference>
<organism evidence="6 7">
    <name type="scientific">Ferrimonas marina</name>
    <dbReference type="NCBI Taxonomy" id="299255"/>
    <lineage>
        <taxon>Bacteria</taxon>
        <taxon>Pseudomonadati</taxon>
        <taxon>Pseudomonadota</taxon>
        <taxon>Gammaproteobacteria</taxon>
        <taxon>Alteromonadales</taxon>
        <taxon>Ferrimonadaceae</taxon>
        <taxon>Ferrimonas</taxon>
    </lineage>
</organism>
<dbReference type="PANTHER" id="PTHR30469">
    <property type="entry name" value="MULTIDRUG RESISTANCE PROTEIN MDTA"/>
    <property type="match status" value="1"/>
</dbReference>
<protein>
    <submittedName>
        <fullName evidence="6">RND family efflux transporter, MFP subunit</fullName>
    </submittedName>
</protein>
<dbReference type="GO" id="GO:1990281">
    <property type="term" value="C:efflux pump complex"/>
    <property type="evidence" value="ECO:0007669"/>
    <property type="project" value="TreeGrafter"/>
</dbReference>
<evidence type="ECO:0000259" key="4">
    <source>
        <dbReference type="Pfam" id="PF25954"/>
    </source>
</evidence>
<keyword evidence="7" id="KW-1185">Reference proteome</keyword>
<dbReference type="InterPro" id="IPR058625">
    <property type="entry name" value="MdtA-like_BSH"/>
</dbReference>
<dbReference type="SUPFAM" id="SSF111369">
    <property type="entry name" value="HlyD-like secretion proteins"/>
    <property type="match status" value="1"/>
</dbReference>
<dbReference type="Gene3D" id="2.40.420.20">
    <property type="match status" value="1"/>
</dbReference>
<dbReference type="FunFam" id="2.40.30.170:FF:000010">
    <property type="entry name" value="Efflux RND transporter periplasmic adaptor subunit"/>
    <property type="match status" value="1"/>
</dbReference>
<dbReference type="AlphaFoldDB" id="A0A1M5REY9"/>
<evidence type="ECO:0000256" key="2">
    <source>
        <dbReference type="SAM" id="Coils"/>
    </source>
</evidence>
<dbReference type="NCBIfam" id="TIGR01730">
    <property type="entry name" value="RND_mfp"/>
    <property type="match status" value="1"/>
</dbReference>
<comment type="similarity">
    <text evidence="1">Belongs to the membrane fusion protein (MFP) (TC 8.A.1) family.</text>
</comment>
<gene>
    <name evidence="6" type="ORF">SAMN02745129_1592</name>
</gene>
<feature type="domain" description="Multidrug resistance protein MdtA-like barrel-sandwich hybrid" evidence="3">
    <location>
        <begin position="65"/>
        <end position="186"/>
    </location>
</feature>
<evidence type="ECO:0000313" key="6">
    <source>
        <dbReference type="EMBL" id="SHH24680.1"/>
    </source>
</evidence>
<feature type="coiled-coil region" evidence="2">
    <location>
        <begin position="98"/>
        <end position="163"/>
    </location>
</feature>
<dbReference type="Pfam" id="PF25954">
    <property type="entry name" value="Beta-barrel_RND_2"/>
    <property type="match status" value="1"/>
</dbReference>
<dbReference type="Pfam" id="PF25989">
    <property type="entry name" value="YknX_C"/>
    <property type="match status" value="1"/>
</dbReference>
<evidence type="ECO:0000313" key="7">
    <source>
        <dbReference type="Proteomes" id="UP000184268"/>
    </source>
</evidence>
<feature type="domain" description="YknX-like C-terminal permuted SH3-like" evidence="5">
    <location>
        <begin position="279"/>
        <end position="344"/>
    </location>
</feature>
<reference evidence="6 7" key="1">
    <citation type="submission" date="2016-11" db="EMBL/GenBank/DDBJ databases">
        <authorList>
            <person name="Jaros S."/>
            <person name="Januszkiewicz K."/>
            <person name="Wedrychowicz H."/>
        </authorList>
    </citation>
    <scope>NUCLEOTIDE SEQUENCE [LARGE SCALE GENOMIC DNA]</scope>
    <source>
        <strain evidence="6 7">DSM 16917</strain>
    </source>
</reference>
<dbReference type="GO" id="GO:0015562">
    <property type="term" value="F:efflux transmembrane transporter activity"/>
    <property type="evidence" value="ECO:0007669"/>
    <property type="project" value="TreeGrafter"/>
</dbReference>
<proteinExistence type="inferred from homology"/>
<evidence type="ECO:0000259" key="5">
    <source>
        <dbReference type="Pfam" id="PF25989"/>
    </source>
</evidence>
<sequence>MLKKVLALALPAVAAVGLYLSLSPAEEENAGRGPNRAIEVTTAHVEGRELPRKLALVANLEAWQAVTIASEVSGRLQQISVQSGDRVEQGQVLVKLDNRQQLAQRDEAKASLQEAQRLLSERSRLAKRGAISASELANAEAEVAMAQARLDSAEAELDKRTLRAPFAGSVGLISHAPGAQISAGEELMSLDQLDTLRLDLSVPQRYLAQIQSGQWVNGKVDTYPNQQFAGQLVAIDSRVDSRNMAVASRFAFDNSDGLLKPGMLTRVDLTMPSEQLPIVPVQALEYSGSDRFVYVVDGDNVAHRVQVLVGDRLGNEVTISEGLETGTRIVVQGLVAVRDGAEVNEVMGGGSEVAR</sequence>
<feature type="domain" description="CusB-like beta-barrel" evidence="4">
    <location>
        <begin position="198"/>
        <end position="270"/>
    </location>
</feature>
<dbReference type="RefSeq" id="WP_067657452.1">
    <property type="nucleotide sequence ID" value="NZ_FQXG01000002.1"/>
</dbReference>
<dbReference type="OrthoDB" id="9806939at2"/>
<dbReference type="EMBL" id="FQXG01000002">
    <property type="protein sequence ID" value="SHH24680.1"/>
    <property type="molecule type" value="Genomic_DNA"/>
</dbReference>
<dbReference type="Gene3D" id="2.40.30.170">
    <property type="match status" value="1"/>
</dbReference>
<keyword evidence="2" id="KW-0175">Coiled coil</keyword>
<dbReference type="Proteomes" id="UP000184268">
    <property type="component" value="Unassembled WGS sequence"/>
</dbReference>
<dbReference type="Pfam" id="PF25917">
    <property type="entry name" value="BSH_RND"/>
    <property type="match status" value="1"/>
</dbReference>
<dbReference type="InterPro" id="IPR006143">
    <property type="entry name" value="RND_pump_MFP"/>
</dbReference>
<dbReference type="InterPro" id="IPR058637">
    <property type="entry name" value="YknX-like_C"/>
</dbReference>
<dbReference type="Gene3D" id="2.40.50.100">
    <property type="match status" value="1"/>
</dbReference>